<evidence type="ECO:0000313" key="2">
    <source>
        <dbReference type="EMBL" id="SHJ14258.1"/>
    </source>
</evidence>
<evidence type="ECO:0000313" key="3">
    <source>
        <dbReference type="Proteomes" id="UP000184292"/>
    </source>
</evidence>
<dbReference type="OrthoDB" id="7575365at2"/>
<accession>A0A1M6GWA6</accession>
<evidence type="ECO:0008006" key="4">
    <source>
        <dbReference type="Google" id="ProtNLM"/>
    </source>
</evidence>
<protein>
    <recommendedName>
        <fullName evidence="4">Lipoprotein</fullName>
    </recommendedName>
</protein>
<dbReference type="EMBL" id="FQYO01000005">
    <property type="protein sequence ID" value="SHJ14258.1"/>
    <property type="molecule type" value="Genomic_DNA"/>
</dbReference>
<dbReference type="STRING" id="1447782.SAMN05444417_2966"/>
<sequence length="90" mass="9609">MKTAIHLLGGAMLLAACETTIPTAVPENLRDDMLPSAEVAAFQRVDARLGYEDARIGYDPDGCAIYEATGPDGRPYAESLRGEDRGPICP</sequence>
<keyword evidence="3" id="KW-1185">Reference proteome</keyword>
<gene>
    <name evidence="2" type="ORF">SAMN05444417_2966</name>
</gene>
<proteinExistence type="predicted"/>
<dbReference type="RefSeq" id="WP_073332521.1">
    <property type="nucleotide sequence ID" value="NZ_FQYO01000005.1"/>
</dbReference>
<reference evidence="2 3" key="1">
    <citation type="submission" date="2016-11" db="EMBL/GenBank/DDBJ databases">
        <authorList>
            <person name="Jaros S."/>
            <person name="Januszkiewicz K."/>
            <person name="Wedrychowicz H."/>
        </authorList>
    </citation>
    <scope>NUCLEOTIDE SEQUENCE [LARGE SCALE GENOMIC DNA]</scope>
    <source>
        <strain evidence="2 3">DSM 100565</strain>
    </source>
</reference>
<dbReference type="PROSITE" id="PS51257">
    <property type="entry name" value="PROKAR_LIPOPROTEIN"/>
    <property type="match status" value="1"/>
</dbReference>
<name>A0A1M6GWA6_9RHOB</name>
<feature type="compositionally biased region" description="Basic and acidic residues" evidence="1">
    <location>
        <begin position="80"/>
        <end position="90"/>
    </location>
</feature>
<dbReference type="AlphaFoldDB" id="A0A1M6GWA6"/>
<evidence type="ECO:0000256" key="1">
    <source>
        <dbReference type="SAM" id="MobiDB-lite"/>
    </source>
</evidence>
<organism evidence="2 3">
    <name type="scientific">Wenxinia saemankumensis</name>
    <dbReference type="NCBI Taxonomy" id="1447782"/>
    <lineage>
        <taxon>Bacteria</taxon>
        <taxon>Pseudomonadati</taxon>
        <taxon>Pseudomonadota</taxon>
        <taxon>Alphaproteobacteria</taxon>
        <taxon>Rhodobacterales</taxon>
        <taxon>Roseobacteraceae</taxon>
        <taxon>Wenxinia</taxon>
    </lineage>
</organism>
<feature type="region of interest" description="Disordered" evidence="1">
    <location>
        <begin position="70"/>
        <end position="90"/>
    </location>
</feature>
<dbReference type="Proteomes" id="UP000184292">
    <property type="component" value="Unassembled WGS sequence"/>
</dbReference>